<protein>
    <submittedName>
        <fullName evidence="2">FHA domain-containing protein</fullName>
    </submittedName>
</protein>
<dbReference type="SUPFAM" id="SSF49879">
    <property type="entry name" value="SMAD/FHA domain"/>
    <property type="match status" value="1"/>
</dbReference>
<name>A0ABR8PVY0_9CLOT</name>
<organism evidence="2 3">
    <name type="scientific">Clostridium cibarium</name>
    <dbReference type="NCBI Taxonomy" id="2762247"/>
    <lineage>
        <taxon>Bacteria</taxon>
        <taxon>Bacillati</taxon>
        <taxon>Bacillota</taxon>
        <taxon>Clostridia</taxon>
        <taxon>Eubacteriales</taxon>
        <taxon>Clostridiaceae</taxon>
        <taxon>Clostridium</taxon>
    </lineage>
</organism>
<proteinExistence type="predicted"/>
<dbReference type="Gene3D" id="2.60.200.20">
    <property type="match status" value="1"/>
</dbReference>
<gene>
    <name evidence="2" type="ORF">H9661_13215</name>
</gene>
<accession>A0ABR8PVY0</accession>
<keyword evidence="3" id="KW-1185">Reference proteome</keyword>
<dbReference type="InterPro" id="IPR045962">
    <property type="entry name" value="DUF6382"/>
</dbReference>
<dbReference type="EMBL" id="JACSRA010000022">
    <property type="protein sequence ID" value="MBD7912316.1"/>
    <property type="molecule type" value="Genomic_DNA"/>
</dbReference>
<evidence type="ECO:0000313" key="3">
    <source>
        <dbReference type="Proteomes" id="UP000627781"/>
    </source>
</evidence>
<dbReference type="PROSITE" id="PS50006">
    <property type="entry name" value="FHA_DOMAIN"/>
    <property type="match status" value="1"/>
</dbReference>
<sequence length="426" mass="48840">MRNMFSEYRDNSSINYTLDDRNIFSDVGYKVLRNEDTNGFIKCVKVSHNGKLKLVYDISGYRDLFTLSKEMSLDSFFTVISRLLSIVNGVKENGFMEYKNIDSSMSSIFVDINNLNVYMIYLPLSYYGDKSEETFVSELKNNIVQLMNINRNLQGQNINILRNNLLSSKPLEFVLKELNNRGRNEEISQISININPNVKKKKSPFAVFEKLFSKKKEKTSNMNMQNMNMQNRSVEEYQNNSINSINQQQGNINFQQANLNFQEGNGNFQQSNNNFNQAVEQPIMNMAPPMEPQTPMGNYINNQTSAVSEEIYDEETSLLYDKNDNGGSLVLKGINTPVPISFIVDRDEYLIGASKDLVDGFIGFNKAVSRRHCKVINRNDSYYIQDVGSSNGTFVNSRRLRRDVATKISYGDKVTIANIDFMVMEM</sequence>
<comment type="caution">
    <text evidence="2">The sequence shown here is derived from an EMBL/GenBank/DDBJ whole genome shotgun (WGS) entry which is preliminary data.</text>
</comment>
<dbReference type="SMART" id="SM00240">
    <property type="entry name" value="FHA"/>
    <property type="match status" value="1"/>
</dbReference>
<dbReference type="RefSeq" id="WP_185966723.1">
    <property type="nucleotide sequence ID" value="NZ_JACSRA010000022.1"/>
</dbReference>
<dbReference type="Pfam" id="PF19909">
    <property type="entry name" value="DUF6382"/>
    <property type="match status" value="1"/>
</dbReference>
<dbReference type="Pfam" id="PF00498">
    <property type="entry name" value="FHA"/>
    <property type="match status" value="1"/>
</dbReference>
<reference evidence="2 3" key="1">
    <citation type="submission" date="2020-08" db="EMBL/GenBank/DDBJ databases">
        <title>A Genomic Blueprint of the Chicken Gut Microbiome.</title>
        <authorList>
            <person name="Gilroy R."/>
            <person name="Ravi A."/>
            <person name="Getino M."/>
            <person name="Pursley I."/>
            <person name="Horton D.L."/>
            <person name="Alikhan N.-F."/>
            <person name="Baker D."/>
            <person name="Gharbi K."/>
            <person name="Hall N."/>
            <person name="Watson M."/>
            <person name="Adriaenssens E.M."/>
            <person name="Foster-Nyarko E."/>
            <person name="Jarju S."/>
            <person name="Secka A."/>
            <person name="Antonio M."/>
            <person name="Oren A."/>
            <person name="Chaudhuri R."/>
            <person name="La Ragione R.M."/>
            <person name="Hildebrand F."/>
            <person name="Pallen M.J."/>
        </authorList>
    </citation>
    <scope>NUCLEOTIDE SEQUENCE [LARGE SCALE GENOMIC DNA]</scope>
    <source>
        <strain evidence="2 3">Sa3CVN1</strain>
    </source>
</reference>
<evidence type="ECO:0000313" key="2">
    <source>
        <dbReference type="EMBL" id="MBD7912316.1"/>
    </source>
</evidence>
<evidence type="ECO:0000259" key="1">
    <source>
        <dbReference type="PROSITE" id="PS50006"/>
    </source>
</evidence>
<dbReference type="InterPro" id="IPR008984">
    <property type="entry name" value="SMAD_FHA_dom_sf"/>
</dbReference>
<dbReference type="CDD" id="cd00060">
    <property type="entry name" value="FHA"/>
    <property type="match status" value="1"/>
</dbReference>
<dbReference type="Proteomes" id="UP000627781">
    <property type="component" value="Unassembled WGS sequence"/>
</dbReference>
<dbReference type="InterPro" id="IPR000253">
    <property type="entry name" value="FHA_dom"/>
</dbReference>
<feature type="domain" description="FHA" evidence="1">
    <location>
        <begin position="349"/>
        <end position="400"/>
    </location>
</feature>